<dbReference type="PANTHER" id="PTHR28092:SF1">
    <property type="entry name" value="FACTOR-INDUCED GENE 1 PROTEIN"/>
    <property type="match status" value="1"/>
</dbReference>
<dbReference type="InterPro" id="IPR033481">
    <property type="entry name" value="Dni1/Fig1"/>
</dbReference>
<feature type="transmembrane region" description="Helical" evidence="1">
    <location>
        <begin position="262"/>
        <end position="283"/>
    </location>
</feature>
<name>U4L8B4_PYROM</name>
<feature type="transmembrane region" description="Helical" evidence="1">
    <location>
        <begin position="21"/>
        <end position="42"/>
    </location>
</feature>
<keyword evidence="1" id="KW-0812">Transmembrane</keyword>
<keyword evidence="1" id="KW-1133">Transmembrane helix</keyword>
<accession>U4L8B4</accession>
<evidence type="ECO:0000313" key="2">
    <source>
        <dbReference type="EMBL" id="CCX09618.1"/>
    </source>
</evidence>
<protein>
    <submittedName>
        <fullName evidence="2">Uncharacterized protein</fullName>
    </submittedName>
</protein>
<dbReference type="OrthoDB" id="10340602at2759"/>
<gene>
    <name evidence="2" type="ORF">PCON_09211</name>
</gene>
<dbReference type="GO" id="GO:0000747">
    <property type="term" value="P:conjugation with cellular fusion"/>
    <property type="evidence" value="ECO:0007669"/>
    <property type="project" value="TreeGrafter"/>
</dbReference>
<dbReference type="GO" id="GO:0016020">
    <property type="term" value="C:membrane"/>
    <property type="evidence" value="ECO:0007669"/>
    <property type="project" value="InterPro"/>
</dbReference>
<dbReference type="AlphaFoldDB" id="U4L8B4"/>
<evidence type="ECO:0000256" key="1">
    <source>
        <dbReference type="SAM" id="Phobius"/>
    </source>
</evidence>
<dbReference type="EMBL" id="HF935477">
    <property type="protein sequence ID" value="CCX09618.1"/>
    <property type="molecule type" value="Genomic_DNA"/>
</dbReference>
<keyword evidence="1" id="KW-0472">Membrane</keyword>
<evidence type="ECO:0000313" key="3">
    <source>
        <dbReference type="Proteomes" id="UP000018144"/>
    </source>
</evidence>
<dbReference type="Proteomes" id="UP000018144">
    <property type="component" value="Unassembled WGS sequence"/>
</dbReference>
<feature type="transmembrane region" description="Helical" evidence="1">
    <location>
        <begin position="213"/>
        <end position="233"/>
    </location>
</feature>
<reference evidence="2 3" key="1">
    <citation type="journal article" date="2013" name="PLoS Genet.">
        <title>The genome and development-dependent transcriptomes of Pyronema confluens: a window into fungal evolution.</title>
        <authorList>
            <person name="Traeger S."/>
            <person name="Altegoer F."/>
            <person name="Freitag M."/>
            <person name="Gabaldon T."/>
            <person name="Kempken F."/>
            <person name="Kumar A."/>
            <person name="Marcet-Houben M."/>
            <person name="Poggeler S."/>
            <person name="Stajich J.E."/>
            <person name="Nowrousian M."/>
        </authorList>
    </citation>
    <scope>NUCLEOTIDE SEQUENCE [LARGE SCALE GENOMIC DNA]</scope>
    <source>
        <strain evidence="3">CBS 100304</strain>
        <tissue evidence="2">Vegetative mycelium</tissue>
    </source>
</reference>
<organism evidence="2 3">
    <name type="scientific">Pyronema omphalodes (strain CBS 100304)</name>
    <name type="common">Pyronema confluens</name>
    <dbReference type="NCBI Taxonomy" id="1076935"/>
    <lineage>
        <taxon>Eukaryota</taxon>
        <taxon>Fungi</taxon>
        <taxon>Dikarya</taxon>
        <taxon>Ascomycota</taxon>
        <taxon>Pezizomycotina</taxon>
        <taxon>Pezizomycetes</taxon>
        <taxon>Pezizales</taxon>
        <taxon>Pyronemataceae</taxon>
        <taxon>Pyronema</taxon>
    </lineage>
</organism>
<keyword evidence="3" id="KW-1185">Reference proteome</keyword>
<proteinExistence type="predicted"/>
<sequence length="352" mass="38051">MRLPFPRPSTVVGQASRKLKIIPYLIILSFLLASIIINAIMVNGCKLPSPVMRGFYLISITYNPDSQLAKLGESIASSKSEIKGKAKDIGNAITSKVSGKKAEEEVPESQDRFLASVRVGYSALCIQSKGAKDKDLSWACGKQAVADQKFQGDIMQLALVGKLIEKMSWSPIIWAVMGSLIVGWIMSLLGLINSVMPLMFKFTEKIWFQNVNFYCIAGGTLGWLGAMLLQHAMGSMVQKVIELVGNIGDGAIVVKRGSQMIVFGWIQLGLLVAATVLMCWVWCMGFSERTTVDAESAMVDRAMSAKDEMMEKAGGSLPGSLRGVDAAKLKDGKSMVNGLVRAGGAFLGRGRK</sequence>
<dbReference type="GO" id="GO:0043332">
    <property type="term" value="C:mating projection tip"/>
    <property type="evidence" value="ECO:0007669"/>
    <property type="project" value="TreeGrafter"/>
</dbReference>
<dbReference type="PANTHER" id="PTHR28092">
    <property type="entry name" value="FACTOR-INDUCED GENE 1 PROTEIN"/>
    <property type="match status" value="1"/>
</dbReference>
<feature type="transmembrane region" description="Helical" evidence="1">
    <location>
        <begin position="172"/>
        <end position="192"/>
    </location>
</feature>